<protein>
    <submittedName>
        <fullName evidence="1">Uncharacterized protein</fullName>
    </submittedName>
</protein>
<name>A0A3P7NIK2_DIBLA</name>
<evidence type="ECO:0000313" key="1">
    <source>
        <dbReference type="EMBL" id="VDN09239.1"/>
    </source>
</evidence>
<organism evidence="1 2">
    <name type="scientific">Dibothriocephalus latus</name>
    <name type="common">Fish tapeworm</name>
    <name type="synonym">Diphyllobothrium latum</name>
    <dbReference type="NCBI Taxonomy" id="60516"/>
    <lineage>
        <taxon>Eukaryota</taxon>
        <taxon>Metazoa</taxon>
        <taxon>Spiralia</taxon>
        <taxon>Lophotrochozoa</taxon>
        <taxon>Platyhelminthes</taxon>
        <taxon>Cestoda</taxon>
        <taxon>Eucestoda</taxon>
        <taxon>Diphyllobothriidea</taxon>
        <taxon>Diphyllobothriidae</taxon>
        <taxon>Dibothriocephalus</taxon>
    </lineage>
</organism>
<reference evidence="1 2" key="1">
    <citation type="submission" date="2018-11" db="EMBL/GenBank/DDBJ databases">
        <authorList>
            <consortium name="Pathogen Informatics"/>
        </authorList>
    </citation>
    <scope>NUCLEOTIDE SEQUENCE [LARGE SCALE GENOMIC DNA]</scope>
</reference>
<dbReference type="EMBL" id="UYRU01046665">
    <property type="protein sequence ID" value="VDN09239.1"/>
    <property type="molecule type" value="Genomic_DNA"/>
</dbReference>
<proteinExistence type="predicted"/>
<dbReference type="OrthoDB" id="10374606at2759"/>
<evidence type="ECO:0000313" key="2">
    <source>
        <dbReference type="Proteomes" id="UP000281553"/>
    </source>
</evidence>
<gene>
    <name evidence="1" type="ORF">DILT_LOCUS5070</name>
</gene>
<accession>A0A3P7NIK2</accession>
<sequence length="74" mass="8118">MAAHTYDTGHEFNFAAARIIVHASSKTGRELIEAWASNYNSVNQCIKLAPAYVALRRYLQTHGTDGPVPPPPSH</sequence>
<dbReference type="Proteomes" id="UP000281553">
    <property type="component" value="Unassembled WGS sequence"/>
</dbReference>
<dbReference type="AlphaFoldDB" id="A0A3P7NIK2"/>
<keyword evidence="2" id="KW-1185">Reference proteome</keyword>